<feature type="chain" id="PRO_5004507489" evidence="2">
    <location>
        <begin position="25"/>
        <end position="349"/>
    </location>
</feature>
<dbReference type="KEGG" id="glz:GLAREA_04963"/>
<feature type="compositionally biased region" description="Basic and acidic residues" evidence="1">
    <location>
        <begin position="238"/>
        <end position="247"/>
    </location>
</feature>
<feature type="compositionally biased region" description="Polar residues" evidence="1">
    <location>
        <begin position="88"/>
        <end position="100"/>
    </location>
</feature>
<evidence type="ECO:0000313" key="4">
    <source>
        <dbReference type="Proteomes" id="UP000016922"/>
    </source>
</evidence>
<reference evidence="3 4" key="1">
    <citation type="journal article" date="2013" name="BMC Genomics">
        <title>Genomics-driven discovery of the pneumocandin biosynthetic gene cluster in the fungus Glarea lozoyensis.</title>
        <authorList>
            <person name="Chen L."/>
            <person name="Yue Q."/>
            <person name="Zhang X."/>
            <person name="Xiang M."/>
            <person name="Wang C."/>
            <person name="Li S."/>
            <person name="Che Y."/>
            <person name="Ortiz-Lopez F.J."/>
            <person name="Bills G.F."/>
            <person name="Liu X."/>
            <person name="An Z."/>
        </authorList>
    </citation>
    <scope>NUCLEOTIDE SEQUENCE [LARGE SCALE GENOMIC DNA]</scope>
    <source>
        <strain evidence="4">ATCC 20868 / MF5171</strain>
    </source>
</reference>
<proteinExistence type="predicted"/>
<dbReference type="Proteomes" id="UP000016922">
    <property type="component" value="Unassembled WGS sequence"/>
</dbReference>
<dbReference type="EMBL" id="KE145369">
    <property type="protein sequence ID" value="EPE28172.1"/>
    <property type="molecule type" value="Genomic_DNA"/>
</dbReference>
<evidence type="ECO:0000313" key="3">
    <source>
        <dbReference type="EMBL" id="EPE28172.1"/>
    </source>
</evidence>
<evidence type="ECO:0000256" key="2">
    <source>
        <dbReference type="SAM" id="SignalP"/>
    </source>
</evidence>
<sequence>MRVLETFVVTVLCFTHSFTRHVNARVVIGANDLVSLPQSVHTQDDLFNPHAKREDPVLVPRANSKKTPVAAPNKKVTTSALAKIPKSTPVSKTRSPAKSPTKSAIKSNAKSTTTKSTAAKSGTRSATKTFARATGTASQGAKKTGNADIPVASDAAELRKDIPADLDPKDVPKGKVPDSCPMPAGGGSGTGATPSAAATASVKKPDISKRSPSSFSSHTRAARANKDKLHSYLSRQRQARDAAADARRQLRELDQDLLDHRDARIHLTVEQREETIRDIARLERRLRDLKADRRRFKRSIQTYTRDLLYELCWLEDYADNMQRSLPAEIAEMIADYSYYERLAEDDPDA</sequence>
<keyword evidence="4" id="KW-1185">Reference proteome</keyword>
<gene>
    <name evidence="3" type="ORF">GLAREA_04963</name>
</gene>
<feature type="compositionally biased region" description="Low complexity" evidence="1">
    <location>
        <begin position="191"/>
        <end position="201"/>
    </location>
</feature>
<feature type="region of interest" description="Disordered" evidence="1">
    <location>
        <begin position="61"/>
        <end position="148"/>
    </location>
</feature>
<evidence type="ECO:0000256" key="1">
    <source>
        <dbReference type="SAM" id="MobiDB-lite"/>
    </source>
</evidence>
<feature type="compositionally biased region" description="Low complexity" evidence="1">
    <location>
        <begin position="101"/>
        <end position="129"/>
    </location>
</feature>
<accession>S3CNS9</accession>
<dbReference type="OrthoDB" id="10395223at2759"/>
<dbReference type="HOGENOM" id="CLU_915428_0_0_1"/>
<keyword evidence="2" id="KW-0732">Signal</keyword>
<name>S3CNS9_GLAL2</name>
<feature type="region of interest" description="Disordered" evidence="1">
    <location>
        <begin position="162"/>
        <end position="247"/>
    </location>
</feature>
<dbReference type="GeneID" id="19464018"/>
<protein>
    <submittedName>
        <fullName evidence="3">Uncharacterized protein</fullName>
    </submittedName>
</protein>
<dbReference type="AlphaFoldDB" id="S3CNS9"/>
<dbReference type="RefSeq" id="XP_008085531.1">
    <property type="nucleotide sequence ID" value="XM_008087340.1"/>
</dbReference>
<feature type="signal peptide" evidence="2">
    <location>
        <begin position="1"/>
        <end position="24"/>
    </location>
</feature>
<organism evidence="3 4">
    <name type="scientific">Glarea lozoyensis (strain ATCC 20868 / MF5171)</name>
    <dbReference type="NCBI Taxonomy" id="1116229"/>
    <lineage>
        <taxon>Eukaryota</taxon>
        <taxon>Fungi</taxon>
        <taxon>Dikarya</taxon>
        <taxon>Ascomycota</taxon>
        <taxon>Pezizomycotina</taxon>
        <taxon>Leotiomycetes</taxon>
        <taxon>Helotiales</taxon>
        <taxon>Helotiaceae</taxon>
        <taxon>Glarea</taxon>
    </lineage>
</organism>
<feature type="compositionally biased region" description="Basic and acidic residues" evidence="1">
    <location>
        <begin position="162"/>
        <end position="176"/>
    </location>
</feature>
<feature type="compositionally biased region" description="Polar residues" evidence="1">
    <location>
        <begin position="210"/>
        <end position="219"/>
    </location>
</feature>